<reference evidence="1" key="2">
    <citation type="journal article" date="2015" name="Fish Shellfish Immunol.">
        <title>Early steps in the European eel (Anguilla anguilla)-Vibrio vulnificus interaction in the gills: Role of the RtxA13 toxin.</title>
        <authorList>
            <person name="Callol A."/>
            <person name="Pajuelo D."/>
            <person name="Ebbesson L."/>
            <person name="Teles M."/>
            <person name="MacKenzie S."/>
            <person name="Amaro C."/>
        </authorList>
    </citation>
    <scope>NUCLEOTIDE SEQUENCE</scope>
</reference>
<protein>
    <submittedName>
        <fullName evidence="1">Uncharacterized protein</fullName>
    </submittedName>
</protein>
<evidence type="ECO:0000313" key="1">
    <source>
        <dbReference type="EMBL" id="JAI04339.1"/>
    </source>
</evidence>
<dbReference type="EMBL" id="GBXM01004239">
    <property type="protein sequence ID" value="JAI04339.1"/>
    <property type="molecule type" value="Transcribed_RNA"/>
</dbReference>
<accession>A0A0E9XRN3</accession>
<organism evidence="1">
    <name type="scientific">Anguilla anguilla</name>
    <name type="common">European freshwater eel</name>
    <name type="synonym">Muraena anguilla</name>
    <dbReference type="NCBI Taxonomy" id="7936"/>
    <lineage>
        <taxon>Eukaryota</taxon>
        <taxon>Metazoa</taxon>
        <taxon>Chordata</taxon>
        <taxon>Craniata</taxon>
        <taxon>Vertebrata</taxon>
        <taxon>Euteleostomi</taxon>
        <taxon>Actinopterygii</taxon>
        <taxon>Neopterygii</taxon>
        <taxon>Teleostei</taxon>
        <taxon>Anguilliformes</taxon>
        <taxon>Anguillidae</taxon>
        <taxon>Anguilla</taxon>
    </lineage>
</organism>
<dbReference type="AlphaFoldDB" id="A0A0E9XRN3"/>
<proteinExistence type="predicted"/>
<name>A0A0E9XRN3_ANGAN</name>
<reference evidence="1" key="1">
    <citation type="submission" date="2014-11" db="EMBL/GenBank/DDBJ databases">
        <authorList>
            <person name="Amaro Gonzalez C."/>
        </authorList>
    </citation>
    <scope>NUCLEOTIDE SEQUENCE</scope>
</reference>
<sequence>MLYVLHTCFFAKKLLLRDLSCLKHYKPRLHVKTVKKPSPRT</sequence>